<dbReference type="Proteomes" id="UP000000600">
    <property type="component" value="Unassembled WGS sequence"/>
</dbReference>
<keyword evidence="9" id="KW-1185">Reference proteome</keyword>
<dbReference type="InterPro" id="IPR023214">
    <property type="entry name" value="HAD_sf"/>
</dbReference>
<gene>
    <name evidence="8" type="ORF">GSPATT00030099001</name>
</gene>
<dbReference type="PANTHER" id="PTHR45630:SF8">
    <property type="entry name" value="CATION-TRANSPORTING ATPASE"/>
    <property type="match status" value="1"/>
</dbReference>
<dbReference type="OrthoDB" id="48943at2759"/>
<evidence type="ECO:0000313" key="8">
    <source>
        <dbReference type="EMBL" id="CAK59466.1"/>
    </source>
</evidence>
<evidence type="ECO:0000256" key="7">
    <source>
        <dbReference type="ARBA" id="ARBA00022967"/>
    </source>
</evidence>
<evidence type="ECO:0000256" key="6">
    <source>
        <dbReference type="ARBA" id="ARBA00022842"/>
    </source>
</evidence>
<protein>
    <submittedName>
        <fullName evidence="8">Uncharacterized protein</fullName>
    </submittedName>
</protein>
<dbReference type="Gene3D" id="3.40.1110.10">
    <property type="entry name" value="Calcium-transporting ATPase, cytoplasmic domain N"/>
    <property type="match status" value="1"/>
</dbReference>
<sequence>MSLLKLKQIDIVGSNPIKTEDSGKIDTVCFDKTGTLSTSGLQANYYIPHQESLLEIMAYCHHLTIINEELNGDPLELEIFKLTDWNINFDNQKYFKVSKNEKSFW</sequence>
<dbReference type="EMBL" id="CT868002">
    <property type="protein sequence ID" value="CAK59466.1"/>
    <property type="molecule type" value="Genomic_DNA"/>
</dbReference>
<dbReference type="GeneID" id="5012648"/>
<dbReference type="KEGG" id="ptm:GSPATT00030099001"/>
<organism evidence="8 9">
    <name type="scientific">Paramecium tetraurelia</name>
    <dbReference type="NCBI Taxonomy" id="5888"/>
    <lineage>
        <taxon>Eukaryota</taxon>
        <taxon>Sar</taxon>
        <taxon>Alveolata</taxon>
        <taxon>Ciliophora</taxon>
        <taxon>Intramacronucleata</taxon>
        <taxon>Oligohymenophorea</taxon>
        <taxon>Peniculida</taxon>
        <taxon>Parameciidae</taxon>
        <taxon>Paramecium</taxon>
    </lineage>
</organism>
<keyword evidence="5" id="KW-0067">ATP-binding</keyword>
<dbReference type="HOGENOM" id="CLU_2241809_0_0_1"/>
<evidence type="ECO:0000256" key="5">
    <source>
        <dbReference type="ARBA" id="ARBA00022840"/>
    </source>
</evidence>
<dbReference type="InterPro" id="IPR023299">
    <property type="entry name" value="ATPase_P-typ_cyto_dom_N"/>
</dbReference>
<dbReference type="GO" id="GO:0016020">
    <property type="term" value="C:membrane"/>
    <property type="evidence" value="ECO:0007669"/>
    <property type="project" value="UniProtKB-SubCell"/>
</dbReference>
<keyword evidence="4" id="KW-0547">Nucleotide-binding</keyword>
<dbReference type="AlphaFoldDB" id="A0BLP9"/>
<name>A0BLP9_PARTE</name>
<dbReference type="PANTHER" id="PTHR45630">
    <property type="entry name" value="CATION-TRANSPORTING ATPASE-RELATED"/>
    <property type="match status" value="1"/>
</dbReference>
<keyword evidence="7" id="KW-1278">Translocase</keyword>
<dbReference type="RefSeq" id="XP_001426864.1">
    <property type="nucleotide sequence ID" value="XM_001426827.1"/>
</dbReference>
<evidence type="ECO:0000256" key="2">
    <source>
        <dbReference type="ARBA" id="ARBA00022553"/>
    </source>
</evidence>
<reference evidence="8 9" key="1">
    <citation type="journal article" date="2006" name="Nature">
        <title>Global trends of whole-genome duplications revealed by the ciliate Paramecium tetraurelia.</title>
        <authorList>
            <consortium name="Genoscope"/>
            <person name="Aury J.-M."/>
            <person name="Jaillon O."/>
            <person name="Duret L."/>
            <person name="Noel B."/>
            <person name="Jubin C."/>
            <person name="Porcel B.M."/>
            <person name="Segurens B."/>
            <person name="Daubin V."/>
            <person name="Anthouard V."/>
            <person name="Aiach N."/>
            <person name="Arnaiz O."/>
            <person name="Billaut A."/>
            <person name="Beisson J."/>
            <person name="Blanc I."/>
            <person name="Bouhouche K."/>
            <person name="Camara F."/>
            <person name="Duharcourt S."/>
            <person name="Guigo R."/>
            <person name="Gogendeau D."/>
            <person name="Katinka M."/>
            <person name="Keller A.-M."/>
            <person name="Kissmehl R."/>
            <person name="Klotz C."/>
            <person name="Koll F."/>
            <person name="Le Moue A."/>
            <person name="Lepere C."/>
            <person name="Malinsky S."/>
            <person name="Nowacki M."/>
            <person name="Nowak J.K."/>
            <person name="Plattner H."/>
            <person name="Poulain J."/>
            <person name="Ruiz F."/>
            <person name="Serrano V."/>
            <person name="Zagulski M."/>
            <person name="Dessen P."/>
            <person name="Betermier M."/>
            <person name="Weissenbach J."/>
            <person name="Scarpelli C."/>
            <person name="Schachter V."/>
            <person name="Sperling L."/>
            <person name="Meyer E."/>
            <person name="Cohen J."/>
            <person name="Wincker P."/>
        </authorList>
    </citation>
    <scope>NUCLEOTIDE SEQUENCE [LARGE SCALE GENOMIC DNA]</scope>
    <source>
        <strain evidence="8 9">Stock d4-2</strain>
    </source>
</reference>
<keyword evidence="2" id="KW-0597">Phosphoprotein</keyword>
<dbReference type="GO" id="GO:0140358">
    <property type="term" value="F:P-type transmembrane transporter activity"/>
    <property type="evidence" value="ECO:0007669"/>
    <property type="project" value="InterPro"/>
</dbReference>
<dbReference type="GO" id="GO:0005524">
    <property type="term" value="F:ATP binding"/>
    <property type="evidence" value="ECO:0007669"/>
    <property type="project" value="UniProtKB-KW"/>
</dbReference>
<keyword evidence="3" id="KW-0479">Metal-binding</keyword>
<evidence type="ECO:0000256" key="1">
    <source>
        <dbReference type="ARBA" id="ARBA00004141"/>
    </source>
</evidence>
<accession>A0BLP9</accession>
<dbReference type="InterPro" id="IPR006544">
    <property type="entry name" value="P-type_TPase_V"/>
</dbReference>
<dbReference type="eggNOG" id="KOG0209">
    <property type="taxonomic scope" value="Eukaryota"/>
</dbReference>
<evidence type="ECO:0000256" key="3">
    <source>
        <dbReference type="ARBA" id="ARBA00022723"/>
    </source>
</evidence>
<keyword evidence="6" id="KW-0460">Magnesium</keyword>
<dbReference type="GO" id="GO:0046872">
    <property type="term" value="F:metal ion binding"/>
    <property type="evidence" value="ECO:0007669"/>
    <property type="project" value="UniProtKB-KW"/>
</dbReference>
<evidence type="ECO:0000256" key="4">
    <source>
        <dbReference type="ARBA" id="ARBA00022741"/>
    </source>
</evidence>
<dbReference type="InParanoid" id="A0BLP9"/>
<comment type="subcellular location">
    <subcellularLocation>
        <location evidence="1">Membrane</location>
        <topology evidence="1">Multi-pass membrane protein</topology>
    </subcellularLocation>
</comment>
<dbReference type="Gene3D" id="3.40.50.1000">
    <property type="entry name" value="HAD superfamily/HAD-like"/>
    <property type="match status" value="1"/>
</dbReference>
<evidence type="ECO:0000313" key="9">
    <source>
        <dbReference type="Proteomes" id="UP000000600"/>
    </source>
</evidence>
<proteinExistence type="predicted"/>
<dbReference type="STRING" id="5888.A0BLP9"/>